<keyword evidence="2" id="KW-1003">Cell membrane</keyword>
<dbReference type="Pfam" id="PF02653">
    <property type="entry name" value="BPD_transp_2"/>
    <property type="match status" value="1"/>
</dbReference>
<dbReference type="PANTHER" id="PTHR32196">
    <property type="entry name" value="ABC TRANSPORTER PERMEASE PROTEIN YPHD-RELATED-RELATED"/>
    <property type="match status" value="1"/>
</dbReference>
<keyword evidence="3 6" id="KW-0812">Transmembrane</keyword>
<gene>
    <name evidence="7" type="ORF">N1028_19580</name>
</gene>
<dbReference type="AlphaFoldDB" id="A0AA42BW22"/>
<feature type="transmembrane region" description="Helical" evidence="6">
    <location>
        <begin position="70"/>
        <end position="92"/>
    </location>
</feature>
<name>A0AA42BW22_9MICO</name>
<dbReference type="InterPro" id="IPR001851">
    <property type="entry name" value="ABC_transp_permease"/>
</dbReference>
<dbReference type="EMBL" id="JANLCK010000021">
    <property type="protein sequence ID" value="MCS5728106.1"/>
    <property type="molecule type" value="Genomic_DNA"/>
</dbReference>
<feature type="transmembrane region" description="Helical" evidence="6">
    <location>
        <begin position="283"/>
        <end position="311"/>
    </location>
</feature>
<evidence type="ECO:0000256" key="2">
    <source>
        <dbReference type="ARBA" id="ARBA00022475"/>
    </source>
</evidence>
<organism evidence="7 8">
    <name type="scientific">Herbiconiux oxytropis</name>
    <dbReference type="NCBI Taxonomy" id="2970915"/>
    <lineage>
        <taxon>Bacteria</taxon>
        <taxon>Bacillati</taxon>
        <taxon>Actinomycetota</taxon>
        <taxon>Actinomycetes</taxon>
        <taxon>Micrococcales</taxon>
        <taxon>Microbacteriaceae</taxon>
        <taxon>Herbiconiux</taxon>
    </lineage>
</organism>
<feature type="transmembrane region" description="Helical" evidence="6">
    <location>
        <begin position="32"/>
        <end position="49"/>
    </location>
</feature>
<evidence type="ECO:0000256" key="4">
    <source>
        <dbReference type="ARBA" id="ARBA00022989"/>
    </source>
</evidence>
<reference evidence="7" key="1">
    <citation type="submission" date="2022-08" db="EMBL/GenBank/DDBJ databases">
        <authorList>
            <person name="Deng Y."/>
            <person name="Han X.-F."/>
            <person name="Zhang Y.-Q."/>
        </authorList>
    </citation>
    <scope>NUCLEOTIDE SEQUENCE</scope>
    <source>
        <strain evidence="7">CPCC 203407</strain>
    </source>
</reference>
<evidence type="ECO:0000313" key="7">
    <source>
        <dbReference type="EMBL" id="MCS5728106.1"/>
    </source>
</evidence>
<keyword evidence="4 6" id="KW-1133">Transmembrane helix</keyword>
<comment type="caution">
    <text evidence="7">The sequence shown here is derived from an EMBL/GenBank/DDBJ whole genome shotgun (WGS) entry which is preliminary data.</text>
</comment>
<feature type="transmembrane region" description="Helical" evidence="6">
    <location>
        <begin position="318"/>
        <end position="344"/>
    </location>
</feature>
<evidence type="ECO:0000256" key="5">
    <source>
        <dbReference type="ARBA" id="ARBA00023136"/>
    </source>
</evidence>
<feature type="transmembrane region" description="Helical" evidence="6">
    <location>
        <begin position="242"/>
        <end position="263"/>
    </location>
</feature>
<evidence type="ECO:0000256" key="3">
    <source>
        <dbReference type="ARBA" id="ARBA00022692"/>
    </source>
</evidence>
<evidence type="ECO:0000256" key="1">
    <source>
        <dbReference type="ARBA" id="ARBA00004651"/>
    </source>
</evidence>
<dbReference type="GO" id="GO:0005886">
    <property type="term" value="C:plasma membrane"/>
    <property type="evidence" value="ECO:0007669"/>
    <property type="project" value="UniProtKB-SubCell"/>
</dbReference>
<proteinExistence type="predicted"/>
<accession>A0AA42BW22</accession>
<feature type="transmembrane region" description="Helical" evidence="6">
    <location>
        <begin position="127"/>
        <end position="153"/>
    </location>
</feature>
<keyword evidence="5 6" id="KW-0472">Membrane</keyword>
<evidence type="ECO:0000313" key="8">
    <source>
        <dbReference type="Proteomes" id="UP001165587"/>
    </source>
</evidence>
<dbReference type="RefSeq" id="WP_259531213.1">
    <property type="nucleotide sequence ID" value="NZ_JANLCK010000021.1"/>
</dbReference>
<evidence type="ECO:0000256" key="6">
    <source>
        <dbReference type="SAM" id="Phobius"/>
    </source>
</evidence>
<dbReference type="PANTHER" id="PTHR32196:SF19">
    <property type="entry name" value="GALACTOFURANOSE TRANSPORTER PERMEASE PROTEIN YTFT"/>
    <property type="match status" value="1"/>
</dbReference>
<dbReference type="CDD" id="cd06579">
    <property type="entry name" value="TM_PBP1_transp_AraH_like"/>
    <property type="match status" value="1"/>
</dbReference>
<dbReference type="GO" id="GO:0022857">
    <property type="term" value="F:transmembrane transporter activity"/>
    <property type="evidence" value="ECO:0007669"/>
    <property type="project" value="InterPro"/>
</dbReference>
<sequence>MSAASPAPASGPGSASGPSSARRIVGAVIHQPYIWAIVALLLLLIINLVKDPSYLGVSVNATTGNLSGNVIDILRASAPIMMIAIGMTLVIATRGIDLSVGSVMAVSGAVSMEFMNNSGGGDAGTAIMAAALALGISAVLGTVNGVLVSVVGLQPFITTLITMLAGRGLAKVITSGQNTSATNEPFRWLANGTVFGFPVIFVIGAVIVAIVAILVRRTALGLMIESIGINPRAARMAGIRPIGILISVYIVSAVLAGIAGIFSTASVMTVEVAKTGLNAEMDAILAVVIGGTSLAGGKFSLTGSVIGALLIATLDKTIVFLSIPSSATPAFKAIVIVVICLLQSQRVRALFARRRSRTTPSAPVPTRKETVSA</sequence>
<dbReference type="Proteomes" id="UP001165587">
    <property type="component" value="Unassembled WGS sequence"/>
</dbReference>
<feature type="transmembrane region" description="Helical" evidence="6">
    <location>
        <begin position="195"/>
        <end position="215"/>
    </location>
</feature>
<keyword evidence="8" id="KW-1185">Reference proteome</keyword>
<comment type="subcellular location">
    <subcellularLocation>
        <location evidence="1">Cell membrane</location>
        <topology evidence="1">Multi-pass membrane protein</topology>
    </subcellularLocation>
</comment>
<protein>
    <submittedName>
        <fullName evidence="7">ABC transporter permease</fullName>
    </submittedName>
</protein>